<keyword evidence="2" id="KW-0812">Transmembrane</keyword>
<dbReference type="PANTHER" id="PTHR17384:SF7">
    <property type="entry name" value="P-SELECTIN GLYCOPROTEIN LIGAND 1"/>
    <property type="match status" value="1"/>
</dbReference>
<dbReference type="Proteomes" id="UP001488805">
    <property type="component" value="Unassembled WGS sequence"/>
</dbReference>
<feature type="compositionally biased region" description="Low complexity" evidence="1">
    <location>
        <begin position="310"/>
        <end position="339"/>
    </location>
</feature>
<keyword evidence="3" id="KW-0732">Signal</keyword>
<feature type="chain" id="PRO_5044024816" description="P-selectin glycoprotein ligand 1" evidence="3">
    <location>
        <begin position="22"/>
        <end position="483"/>
    </location>
</feature>
<dbReference type="GO" id="GO:0050901">
    <property type="term" value="P:leukocyte tethering or rolling"/>
    <property type="evidence" value="ECO:0007669"/>
    <property type="project" value="TreeGrafter"/>
</dbReference>
<feature type="region of interest" description="Disordered" evidence="1">
    <location>
        <begin position="303"/>
        <end position="354"/>
    </location>
</feature>
<dbReference type="AlphaFoldDB" id="A0AAW1FD63"/>
<evidence type="ECO:0000313" key="4">
    <source>
        <dbReference type="EMBL" id="KAK9532594.1"/>
    </source>
</evidence>
<feature type="transmembrane region" description="Helical" evidence="2">
    <location>
        <begin position="388"/>
        <end position="410"/>
    </location>
</feature>
<evidence type="ECO:0000313" key="5">
    <source>
        <dbReference type="Proteomes" id="UP001488805"/>
    </source>
</evidence>
<feature type="region of interest" description="Disordered" evidence="1">
    <location>
        <begin position="155"/>
        <end position="215"/>
    </location>
</feature>
<dbReference type="InterPro" id="IPR026195">
    <property type="entry name" value="PSGL-1"/>
</dbReference>
<evidence type="ECO:0000256" key="2">
    <source>
        <dbReference type="SAM" id="Phobius"/>
    </source>
</evidence>
<dbReference type="EMBL" id="JBCEZU010000078">
    <property type="protein sequence ID" value="KAK9532594.1"/>
    <property type="molecule type" value="Genomic_DNA"/>
</dbReference>
<comment type="caution">
    <text evidence="4">The sequence shown here is derived from an EMBL/GenBank/DDBJ whole genome shotgun (WGS) entry which is preliminary data.</text>
</comment>
<gene>
    <name evidence="4" type="ORF">VZT92_009971</name>
</gene>
<dbReference type="PANTHER" id="PTHR17384">
    <property type="entry name" value="P-SELECTIN GLYCOPROTEIN LIGAND-1"/>
    <property type="match status" value="1"/>
</dbReference>
<evidence type="ECO:0008006" key="6">
    <source>
        <dbReference type="Google" id="ProtNLM"/>
    </source>
</evidence>
<feature type="region of interest" description="Disordered" evidence="1">
    <location>
        <begin position="238"/>
        <end position="268"/>
    </location>
</feature>
<feature type="compositionally biased region" description="Low complexity" evidence="1">
    <location>
        <begin position="191"/>
        <end position="210"/>
    </location>
</feature>
<accession>A0AAW1FD63</accession>
<proteinExistence type="predicted"/>
<keyword evidence="2" id="KW-0472">Membrane</keyword>
<organism evidence="4 5">
    <name type="scientific">Zoarces viviparus</name>
    <name type="common">Viviparous eelpout</name>
    <name type="synonym">Blennius viviparus</name>
    <dbReference type="NCBI Taxonomy" id="48416"/>
    <lineage>
        <taxon>Eukaryota</taxon>
        <taxon>Metazoa</taxon>
        <taxon>Chordata</taxon>
        <taxon>Craniata</taxon>
        <taxon>Vertebrata</taxon>
        <taxon>Euteleostomi</taxon>
        <taxon>Actinopterygii</taxon>
        <taxon>Neopterygii</taxon>
        <taxon>Teleostei</taxon>
        <taxon>Neoteleostei</taxon>
        <taxon>Acanthomorphata</taxon>
        <taxon>Eupercaria</taxon>
        <taxon>Perciformes</taxon>
        <taxon>Cottioidei</taxon>
        <taxon>Zoarcales</taxon>
        <taxon>Zoarcidae</taxon>
        <taxon>Zoarcinae</taxon>
        <taxon>Zoarces</taxon>
    </lineage>
</organism>
<dbReference type="GO" id="GO:0005886">
    <property type="term" value="C:plasma membrane"/>
    <property type="evidence" value="ECO:0007669"/>
    <property type="project" value="TreeGrafter"/>
</dbReference>
<protein>
    <recommendedName>
        <fullName evidence="6">P-selectin glycoprotein ligand 1</fullName>
    </recommendedName>
</protein>
<sequence length="483" mass="49702">MMALCMKTYLALLWGISVLYAVESDMSASNTETSSMSSTAEPHKPAEISVASTAATTEEATATYRGDGANTTTSDLVAMNTVAAATSRTEPRLLYASTAVITTAGAAHPSHSGMILETTANPTGDQIHQQSPTTSTAVAAPATASAAASVATAAVPSQQPSSTAKPEVTSKLSPITSPETFPAPVFNQTRSGPSASATTTMTASRTSEAAPVFDRTKSETFTTSTALLSTSKLVSVTKTPNSTSQFPDTAGLSSTAESPTISFSTESPISNIKASTPSVSTAKVSTPNVSTAKASTAKASTPNVSTVKASTPSVSTPNVSPTNVSPTNVSPTNVSTSPTGILIPGAPTKLPVPTTKSTPVTAPCEVSKSPPSTEVQPCSTRRLVKHCLIGIASLAALATVFMISTIILCIKLSTRKYKVKKTQPATEMMCISALLPERNITYSRQRNPVTNGVLVIHGDADSDEDGGDNLTLSSFLPENDRYV</sequence>
<feature type="compositionally biased region" description="Polar residues" evidence="1">
    <location>
        <begin position="240"/>
        <end position="268"/>
    </location>
</feature>
<keyword evidence="5" id="KW-1185">Reference proteome</keyword>
<feature type="compositionally biased region" description="Polar residues" evidence="1">
    <location>
        <begin position="158"/>
        <end position="179"/>
    </location>
</feature>
<evidence type="ECO:0000256" key="3">
    <source>
        <dbReference type="SAM" id="SignalP"/>
    </source>
</evidence>
<feature type="signal peptide" evidence="3">
    <location>
        <begin position="1"/>
        <end position="21"/>
    </location>
</feature>
<keyword evidence="2" id="KW-1133">Transmembrane helix</keyword>
<evidence type="ECO:0000256" key="1">
    <source>
        <dbReference type="SAM" id="MobiDB-lite"/>
    </source>
</evidence>
<name>A0AAW1FD63_ZOAVI</name>
<reference evidence="4 5" key="1">
    <citation type="journal article" date="2024" name="Genome Biol. Evol.">
        <title>Chromosome-level genome assembly of the viviparous eelpout Zoarces viviparus.</title>
        <authorList>
            <person name="Fuhrmann N."/>
            <person name="Brasseur M.V."/>
            <person name="Bakowski C.E."/>
            <person name="Podsiadlowski L."/>
            <person name="Prost S."/>
            <person name="Krehenwinkel H."/>
            <person name="Mayer C."/>
        </authorList>
    </citation>
    <scope>NUCLEOTIDE SEQUENCE [LARGE SCALE GENOMIC DNA]</scope>
    <source>
        <strain evidence="4">NO-MEL_2022_Ind0_liver</strain>
    </source>
</reference>